<dbReference type="Pfam" id="PF18962">
    <property type="entry name" value="Por_Secre_tail"/>
    <property type="match status" value="1"/>
</dbReference>
<gene>
    <name evidence="3" type="ORF">EAX61_01415</name>
</gene>
<dbReference type="AlphaFoldDB" id="A0A3M0H327"/>
<organism evidence="3 4">
    <name type="scientific">Dokdonia sinensis</name>
    <dbReference type="NCBI Taxonomy" id="2479847"/>
    <lineage>
        <taxon>Bacteria</taxon>
        <taxon>Pseudomonadati</taxon>
        <taxon>Bacteroidota</taxon>
        <taxon>Flavobacteriia</taxon>
        <taxon>Flavobacteriales</taxon>
        <taxon>Flavobacteriaceae</taxon>
        <taxon>Dokdonia</taxon>
    </lineage>
</organism>
<reference evidence="3 4" key="1">
    <citation type="submission" date="2018-10" db="EMBL/GenBank/DDBJ databases">
        <title>Dokdonia luteus sp. nov., isolated from sea water.</title>
        <authorList>
            <person name="Zhou L.Y."/>
            <person name="Du Z.J."/>
        </authorList>
    </citation>
    <scope>NUCLEOTIDE SEQUENCE [LARGE SCALE GENOMIC DNA]</scope>
    <source>
        <strain evidence="3 4">SH27</strain>
    </source>
</reference>
<comment type="caution">
    <text evidence="3">The sequence shown here is derived from an EMBL/GenBank/DDBJ whole genome shotgun (WGS) entry which is preliminary data.</text>
</comment>
<name>A0A3M0H327_9FLAO</name>
<keyword evidence="1" id="KW-0732">Signal</keyword>
<dbReference type="EMBL" id="REFV01000001">
    <property type="protein sequence ID" value="RMB64066.1"/>
    <property type="molecule type" value="Genomic_DNA"/>
</dbReference>
<dbReference type="Proteomes" id="UP000281985">
    <property type="component" value="Unassembled WGS sequence"/>
</dbReference>
<evidence type="ECO:0000259" key="2">
    <source>
        <dbReference type="Pfam" id="PF18962"/>
    </source>
</evidence>
<protein>
    <submittedName>
        <fullName evidence="3">T9SS C-terminal target domain-containing protein</fullName>
    </submittedName>
</protein>
<evidence type="ECO:0000313" key="3">
    <source>
        <dbReference type="EMBL" id="RMB64066.1"/>
    </source>
</evidence>
<sequence length="651" mass="72229">MKQLFTLALFALTGTTVFGQLYVKPTTTSASYVYVEDTFIYVKEGVELETNDIGTITSADERKFPSIALRQGAQLLQGNNALKNTGDGFLSVFQEGTADAYNYNFWASPVGVSTGSDVNNFRVSNTESETVLFNPTTILRSNPPNILAPNGGYNGTNNSGALSVASYWLFKKPHGDDYGSWQIVWDTGSVAPGYGFTMKGIDGTDMTDPGEGSPNNLSNQGQRYDFKGRANNGTIAINVLPDDEILIGNPYPSAFDLSYFLLSNSGTSTFNYTNTSFTTNPQSGIVQQDILSGSAHFWEYDPTVRSHFLTEYQGGYGVFTPVDVDTDGMYMPATFATYNEDGTVNDPGSGDSMLMINRRFSPIGQGFFVYASPRLATATDAIIDNRYRVYRKEGDLSDFKSSDTEETYTIPQVRLNVNINDTYSRQLAMAFWDTATLGAETGMDGKNVSIIDTDAFFVIDGQDNFVLNTHKFDRDNFLPITLKVGAQSEFNIKVASQIDFPGNGVYLYDQERNEFHDILNGEVRYMLDPGIYENRFFVTFKKKGDDEETDENDEDEEDDDTLSLEDSILESFDIFQNNPSGQLEIQNPKNVVLKNVSLYDIAGKQIFNRTDLGADQTYTFPTGNLSDAIYVVRIVTEQGLTKARKISVFNK</sequence>
<dbReference type="RefSeq" id="WP_121915861.1">
    <property type="nucleotide sequence ID" value="NZ_REFV01000001.1"/>
</dbReference>
<accession>A0A3M0H327</accession>
<proteinExistence type="predicted"/>
<dbReference type="OrthoDB" id="2582440at2"/>
<evidence type="ECO:0000313" key="4">
    <source>
        <dbReference type="Proteomes" id="UP000281985"/>
    </source>
</evidence>
<evidence type="ECO:0000256" key="1">
    <source>
        <dbReference type="ARBA" id="ARBA00022729"/>
    </source>
</evidence>
<feature type="domain" description="Secretion system C-terminal sorting" evidence="2">
    <location>
        <begin position="578"/>
        <end position="646"/>
    </location>
</feature>
<dbReference type="NCBIfam" id="TIGR04183">
    <property type="entry name" value="Por_Secre_tail"/>
    <property type="match status" value="1"/>
</dbReference>
<keyword evidence="4" id="KW-1185">Reference proteome</keyword>
<dbReference type="InterPro" id="IPR026444">
    <property type="entry name" value="Secre_tail"/>
</dbReference>